<dbReference type="Pfam" id="PF00106">
    <property type="entry name" value="adh_short"/>
    <property type="match status" value="1"/>
</dbReference>
<accession>A0A913YU08</accession>
<dbReference type="PRINTS" id="PR00080">
    <property type="entry name" value="SDRFAMILY"/>
</dbReference>
<dbReference type="Proteomes" id="UP000887567">
    <property type="component" value="Unplaced"/>
</dbReference>
<dbReference type="SUPFAM" id="SSF51735">
    <property type="entry name" value="NAD(P)-binding Rossmann-fold domains"/>
    <property type="match status" value="1"/>
</dbReference>
<dbReference type="RefSeq" id="XP_020914868.1">
    <property type="nucleotide sequence ID" value="XM_021059209.2"/>
</dbReference>
<evidence type="ECO:0000313" key="5">
    <source>
        <dbReference type="Proteomes" id="UP000887567"/>
    </source>
</evidence>
<dbReference type="OMA" id="QGLNCLI"/>
<organism evidence="4 5">
    <name type="scientific">Exaiptasia diaphana</name>
    <name type="common">Tropical sea anemone</name>
    <name type="synonym">Aiptasia pulchella</name>
    <dbReference type="NCBI Taxonomy" id="2652724"/>
    <lineage>
        <taxon>Eukaryota</taxon>
        <taxon>Metazoa</taxon>
        <taxon>Cnidaria</taxon>
        <taxon>Anthozoa</taxon>
        <taxon>Hexacorallia</taxon>
        <taxon>Actiniaria</taxon>
        <taxon>Aiptasiidae</taxon>
        <taxon>Exaiptasia</taxon>
    </lineage>
</organism>
<dbReference type="InterPro" id="IPR002347">
    <property type="entry name" value="SDR_fam"/>
</dbReference>
<dbReference type="PRINTS" id="PR00081">
    <property type="entry name" value="GDHRDH"/>
</dbReference>
<sequence length="248" mass="26883">MSFQCRSVFITGANRGIGLELVKAFLNLSPAPEHVFATARSPESASDLKQLQSNHSNLHVLQLDVTDFDSFPKVVEQVAEILDGKGLNVLLNNAGILERSPIGEVTVDSMVNLYKTNTVAPLMLVQAFLPLLKKAAADTDDKSSLKAWILNMSSSVASVEENGMGGLYSYRASKTALNVINKSLSIDLKPFGIMAIVLHPGWVQTEMGGPRALISTAESVTGLMKVITSLDETKSGMFYNLRGEIVRW</sequence>
<keyword evidence="5" id="KW-1185">Reference proteome</keyword>
<dbReference type="RefSeq" id="XP_028518985.1">
    <property type="nucleotide sequence ID" value="XM_028663184.1"/>
</dbReference>
<protein>
    <submittedName>
        <fullName evidence="4">Uncharacterized protein</fullName>
    </submittedName>
</protein>
<dbReference type="CDD" id="cd05325">
    <property type="entry name" value="carb_red_sniffer_like_SDR_c"/>
    <property type="match status" value="1"/>
</dbReference>
<dbReference type="OrthoDB" id="5296at2759"/>
<dbReference type="AlphaFoldDB" id="A0A913YU08"/>
<name>A0A913YU08_EXADI</name>
<dbReference type="GO" id="GO:0016491">
    <property type="term" value="F:oxidoreductase activity"/>
    <property type="evidence" value="ECO:0007669"/>
    <property type="project" value="UniProtKB-KW"/>
</dbReference>
<evidence type="ECO:0000256" key="1">
    <source>
        <dbReference type="ARBA" id="ARBA00022857"/>
    </source>
</evidence>
<proteinExistence type="inferred from homology"/>
<dbReference type="PANTHER" id="PTHR43544">
    <property type="entry name" value="SHORT-CHAIN DEHYDROGENASE/REDUCTASE"/>
    <property type="match status" value="1"/>
</dbReference>
<evidence type="ECO:0000256" key="2">
    <source>
        <dbReference type="ARBA" id="ARBA00023002"/>
    </source>
</evidence>
<dbReference type="KEGG" id="epa:110252390"/>
<dbReference type="EnsemblMetazoa" id="XM_021059209.2">
    <property type="protein sequence ID" value="XP_020914868.1"/>
    <property type="gene ID" value="LOC110252390"/>
</dbReference>
<keyword evidence="2" id="KW-0560">Oxidoreductase</keyword>
<dbReference type="PANTHER" id="PTHR43544:SF7">
    <property type="entry name" value="NADB-LER2"/>
    <property type="match status" value="1"/>
</dbReference>
<comment type="similarity">
    <text evidence="3">Belongs to the short-chain dehydrogenases/reductases (SDR) family.</text>
</comment>
<reference evidence="4" key="1">
    <citation type="submission" date="2022-11" db="UniProtKB">
        <authorList>
            <consortium name="EnsemblMetazoa"/>
        </authorList>
    </citation>
    <scope>IDENTIFICATION</scope>
</reference>
<evidence type="ECO:0000313" key="4">
    <source>
        <dbReference type="EnsemblMetazoa" id="XP_028518985.1"/>
    </source>
</evidence>
<dbReference type="EnsemblMetazoa" id="XM_028663184.1">
    <property type="protein sequence ID" value="XP_028518985.1"/>
    <property type="gene ID" value="LOC110252390"/>
</dbReference>
<dbReference type="Gene3D" id="3.40.50.720">
    <property type="entry name" value="NAD(P)-binding Rossmann-like Domain"/>
    <property type="match status" value="1"/>
</dbReference>
<dbReference type="InterPro" id="IPR036291">
    <property type="entry name" value="NAD(P)-bd_dom_sf"/>
</dbReference>
<dbReference type="GeneID" id="110252390"/>
<keyword evidence="1" id="KW-0521">NADP</keyword>
<dbReference type="GO" id="GO:0005737">
    <property type="term" value="C:cytoplasm"/>
    <property type="evidence" value="ECO:0007669"/>
    <property type="project" value="TreeGrafter"/>
</dbReference>
<evidence type="ECO:0000256" key="3">
    <source>
        <dbReference type="RuleBase" id="RU000363"/>
    </source>
</evidence>
<dbReference type="InterPro" id="IPR051468">
    <property type="entry name" value="Fungal_SecMetab_SDRs"/>
</dbReference>